<dbReference type="InterPro" id="IPR000873">
    <property type="entry name" value="AMP-dep_synth/lig_dom"/>
</dbReference>
<dbReference type="InterPro" id="IPR020845">
    <property type="entry name" value="AMP-binding_CS"/>
</dbReference>
<comment type="caution">
    <text evidence="2">The sequence shown here is derived from an EMBL/GenBank/DDBJ whole genome shotgun (WGS) entry which is preliminary data.</text>
</comment>
<gene>
    <name evidence="2" type="ORF">BCR32DRAFT_194529</name>
</gene>
<keyword evidence="3" id="KW-1185">Reference proteome</keyword>
<dbReference type="GO" id="GO:0044550">
    <property type="term" value="P:secondary metabolite biosynthetic process"/>
    <property type="evidence" value="ECO:0007669"/>
    <property type="project" value="TreeGrafter"/>
</dbReference>
<dbReference type="STRING" id="1754192.A0A1Y1XDL5"/>
<dbReference type="AlphaFoldDB" id="A0A1Y1XDL5"/>
<protein>
    <submittedName>
        <fullName evidence="2">Acetyl-CoA synthetase-like protein</fullName>
    </submittedName>
</protein>
<feature type="non-terminal residue" evidence="2">
    <location>
        <position position="160"/>
    </location>
</feature>
<dbReference type="PRINTS" id="PR00154">
    <property type="entry name" value="AMPBINDING"/>
</dbReference>
<evidence type="ECO:0000313" key="2">
    <source>
        <dbReference type="EMBL" id="ORX83871.1"/>
    </source>
</evidence>
<dbReference type="Proteomes" id="UP000193944">
    <property type="component" value="Unassembled WGS sequence"/>
</dbReference>
<dbReference type="PROSITE" id="PS00455">
    <property type="entry name" value="AMP_BINDING"/>
    <property type="match status" value="1"/>
</dbReference>
<dbReference type="PANTHER" id="PTHR45527">
    <property type="entry name" value="NONRIBOSOMAL PEPTIDE SYNTHETASE"/>
    <property type="match status" value="1"/>
</dbReference>
<dbReference type="FunFam" id="3.40.50.980:FF:000001">
    <property type="entry name" value="Non-ribosomal peptide synthetase"/>
    <property type="match status" value="1"/>
</dbReference>
<dbReference type="GO" id="GO:0031177">
    <property type="term" value="F:phosphopantetheine binding"/>
    <property type="evidence" value="ECO:0007669"/>
    <property type="project" value="TreeGrafter"/>
</dbReference>
<dbReference type="GO" id="GO:0005737">
    <property type="term" value="C:cytoplasm"/>
    <property type="evidence" value="ECO:0007669"/>
    <property type="project" value="TreeGrafter"/>
</dbReference>
<accession>A0A1Y1XDL5</accession>
<dbReference type="InterPro" id="IPR020459">
    <property type="entry name" value="AMP-binding"/>
</dbReference>
<organism evidence="2 3">
    <name type="scientific">Anaeromyces robustus</name>
    <dbReference type="NCBI Taxonomy" id="1754192"/>
    <lineage>
        <taxon>Eukaryota</taxon>
        <taxon>Fungi</taxon>
        <taxon>Fungi incertae sedis</taxon>
        <taxon>Chytridiomycota</taxon>
        <taxon>Chytridiomycota incertae sedis</taxon>
        <taxon>Neocallimastigomycetes</taxon>
        <taxon>Neocallimastigales</taxon>
        <taxon>Neocallimastigaceae</taxon>
        <taxon>Anaeromyces</taxon>
    </lineage>
</organism>
<dbReference type="Pfam" id="PF00501">
    <property type="entry name" value="AMP-binding"/>
    <property type="match status" value="1"/>
</dbReference>
<proteinExistence type="predicted"/>
<name>A0A1Y1XDL5_9FUNG</name>
<reference evidence="2 3" key="1">
    <citation type="submission" date="2016-08" db="EMBL/GenBank/DDBJ databases">
        <title>A Parts List for Fungal Cellulosomes Revealed by Comparative Genomics.</title>
        <authorList>
            <consortium name="DOE Joint Genome Institute"/>
            <person name="Haitjema C.H."/>
            <person name="Gilmore S.P."/>
            <person name="Henske J.K."/>
            <person name="Solomon K.V."/>
            <person name="De Groot R."/>
            <person name="Kuo A."/>
            <person name="Mondo S.J."/>
            <person name="Salamov A.A."/>
            <person name="Labutti K."/>
            <person name="Zhao Z."/>
            <person name="Chiniquy J."/>
            <person name="Barry K."/>
            <person name="Brewer H.M."/>
            <person name="Purvine S.O."/>
            <person name="Wright A.T."/>
            <person name="Boxma B."/>
            <person name="Van Alen T."/>
            <person name="Hackstein J.H."/>
            <person name="Baker S.E."/>
            <person name="Grigoriev I.V."/>
            <person name="O'Malley M.A."/>
        </authorList>
    </citation>
    <scope>NUCLEOTIDE SEQUENCE [LARGE SCALE GENOMIC DNA]</scope>
    <source>
        <strain evidence="2 3">S4</strain>
    </source>
</reference>
<dbReference type="PANTHER" id="PTHR45527:SF1">
    <property type="entry name" value="FATTY ACID SYNTHASE"/>
    <property type="match status" value="1"/>
</dbReference>
<evidence type="ECO:0000259" key="1">
    <source>
        <dbReference type="Pfam" id="PF00501"/>
    </source>
</evidence>
<dbReference type="SUPFAM" id="SSF56801">
    <property type="entry name" value="Acetyl-CoA synthetase-like"/>
    <property type="match status" value="1"/>
</dbReference>
<sequence length="160" mass="18596">MAKKYPERHAIIFNDIKITFKELDEMSNSIAHYLRTHGIQRNDIIPIISDRSPYYIISILGISKAGAAYLPIDIKFPIDRVQYILQEVKPKIILFNNAQNIIENINNKYLVYNIKNHNFSKNTDFIHNINDYDDLCYVLFTSGTTGKPKGTLITHFNIYN</sequence>
<dbReference type="EMBL" id="MCFG01000063">
    <property type="protein sequence ID" value="ORX83871.1"/>
    <property type="molecule type" value="Genomic_DNA"/>
</dbReference>
<feature type="domain" description="AMP-dependent synthetase/ligase" evidence="1">
    <location>
        <begin position="2"/>
        <end position="160"/>
    </location>
</feature>
<evidence type="ECO:0000313" key="3">
    <source>
        <dbReference type="Proteomes" id="UP000193944"/>
    </source>
</evidence>
<reference evidence="2 3" key="2">
    <citation type="submission" date="2016-08" db="EMBL/GenBank/DDBJ databases">
        <title>Pervasive Adenine N6-methylation of Active Genes in Fungi.</title>
        <authorList>
            <consortium name="DOE Joint Genome Institute"/>
            <person name="Mondo S.J."/>
            <person name="Dannebaum R.O."/>
            <person name="Kuo R.C."/>
            <person name="Labutti K."/>
            <person name="Haridas S."/>
            <person name="Kuo A."/>
            <person name="Salamov A."/>
            <person name="Ahrendt S.R."/>
            <person name="Lipzen A."/>
            <person name="Sullivan W."/>
            <person name="Andreopoulos W.B."/>
            <person name="Clum A."/>
            <person name="Lindquist E."/>
            <person name="Daum C."/>
            <person name="Ramamoorthy G.K."/>
            <person name="Gryganskyi A."/>
            <person name="Culley D."/>
            <person name="Magnuson J.K."/>
            <person name="James T.Y."/>
            <person name="O'Malley M.A."/>
            <person name="Stajich J.E."/>
            <person name="Spatafora J.W."/>
            <person name="Visel A."/>
            <person name="Grigoriev I.V."/>
        </authorList>
    </citation>
    <scope>NUCLEOTIDE SEQUENCE [LARGE SCALE GENOMIC DNA]</scope>
    <source>
        <strain evidence="2 3">S4</strain>
    </source>
</reference>
<dbReference type="GO" id="GO:0043041">
    <property type="term" value="P:amino acid activation for nonribosomal peptide biosynthetic process"/>
    <property type="evidence" value="ECO:0007669"/>
    <property type="project" value="TreeGrafter"/>
</dbReference>
<dbReference type="Gene3D" id="3.40.50.980">
    <property type="match status" value="2"/>
</dbReference>
<dbReference type="OrthoDB" id="2151211at2759"/>